<evidence type="ECO:0000256" key="1">
    <source>
        <dbReference type="ARBA" id="ARBA00009981"/>
    </source>
</evidence>
<keyword evidence="4" id="KW-1185">Reference proteome</keyword>
<comment type="function">
    <text evidence="2">Antitoxin component of a type II toxin-antitoxin (TA) system.</text>
</comment>
<dbReference type="AlphaFoldDB" id="A0A936ZPC0"/>
<evidence type="ECO:0000313" key="4">
    <source>
        <dbReference type="Proteomes" id="UP000613011"/>
    </source>
</evidence>
<gene>
    <name evidence="3" type="ORF">JI739_11605</name>
</gene>
<name>A0A936ZPC0_9BURK</name>
<dbReference type="EMBL" id="JAEQNA010000003">
    <property type="protein sequence ID" value="MBL0420993.1"/>
    <property type="molecule type" value="Genomic_DNA"/>
</dbReference>
<dbReference type="InterPro" id="IPR006442">
    <property type="entry name" value="Antitoxin_Phd/YefM"/>
</dbReference>
<evidence type="ECO:0000256" key="2">
    <source>
        <dbReference type="RuleBase" id="RU362080"/>
    </source>
</evidence>
<reference evidence="3" key="1">
    <citation type="submission" date="2021-01" db="EMBL/GenBank/DDBJ databases">
        <title>Ramlibacter sp. strain AW1 16S ribosomal RNA gene Genome sequencing and assembly.</title>
        <authorList>
            <person name="Kang M."/>
        </authorList>
    </citation>
    <scope>NUCLEOTIDE SEQUENCE</scope>
    <source>
        <strain evidence="3">AW1</strain>
    </source>
</reference>
<proteinExistence type="inferred from homology"/>
<evidence type="ECO:0000313" key="3">
    <source>
        <dbReference type="EMBL" id="MBL0420993.1"/>
    </source>
</evidence>
<dbReference type="NCBIfam" id="TIGR01552">
    <property type="entry name" value="phd_fam"/>
    <property type="match status" value="1"/>
</dbReference>
<dbReference type="InterPro" id="IPR036165">
    <property type="entry name" value="YefM-like_sf"/>
</dbReference>
<organism evidence="3 4">
    <name type="scientific">Ramlibacter aurantiacus</name>
    <dbReference type="NCBI Taxonomy" id="2801330"/>
    <lineage>
        <taxon>Bacteria</taxon>
        <taxon>Pseudomonadati</taxon>
        <taxon>Pseudomonadota</taxon>
        <taxon>Betaproteobacteria</taxon>
        <taxon>Burkholderiales</taxon>
        <taxon>Comamonadaceae</taxon>
        <taxon>Ramlibacter</taxon>
    </lineage>
</organism>
<accession>A0A936ZPC0</accession>
<dbReference type="Pfam" id="PF02604">
    <property type="entry name" value="PhdYeFM_antitox"/>
    <property type="match status" value="1"/>
</dbReference>
<dbReference type="RefSeq" id="WP_201684054.1">
    <property type="nucleotide sequence ID" value="NZ_JAEQNA010000003.1"/>
</dbReference>
<dbReference type="Gene3D" id="3.40.1620.10">
    <property type="entry name" value="YefM-like domain"/>
    <property type="match status" value="1"/>
</dbReference>
<comment type="caution">
    <text evidence="3">The sequence shown here is derived from an EMBL/GenBank/DDBJ whole genome shotgun (WGS) entry which is preliminary data.</text>
</comment>
<protein>
    <recommendedName>
        <fullName evidence="2">Antitoxin</fullName>
    </recommendedName>
</protein>
<dbReference type="SUPFAM" id="SSF143120">
    <property type="entry name" value="YefM-like"/>
    <property type="match status" value="1"/>
</dbReference>
<comment type="similarity">
    <text evidence="1 2">Belongs to the phD/YefM antitoxin family.</text>
</comment>
<sequence length="93" mass="11181">MQVTATDAKNRFGYYCSQAKIEPVVIEKDGRPDTVLIDFAEYQALKSAARRQSLEQRKKEFEEKYREWFEWQNRQIEERGLWCEGIVGWDERT</sequence>
<dbReference type="Proteomes" id="UP000613011">
    <property type="component" value="Unassembled WGS sequence"/>
</dbReference>